<feature type="domain" description="Two component regulator three Y" evidence="3">
    <location>
        <begin position="692"/>
        <end position="747"/>
    </location>
</feature>
<evidence type="ECO:0000256" key="1">
    <source>
        <dbReference type="ARBA" id="ARBA00022553"/>
    </source>
</evidence>
<keyword evidence="2" id="KW-0812">Transmembrane</keyword>
<dbReference type="InterPro" id="IPR036388">
    <property type="entry name" value="WH-like_DNA-bd_sf"/>
</dbReference>
<evidence type="ECO:0000259" key="3">
    <source>
        <dbReference type="Pfam" id="PF07495"/>
    </source>
</evidence>
<dbReference type="EMBL" id="CP034562">
    <property type="protein sequence ID" value="AZQ61879.1"/>
    <property type="molecule type" value="Genomic_DNA"/>
</dbReference>
<dbReference type="Pfam" id="PF07494">
    <property type="entry name" value="Reg_prop"/>
    <property type="match status" value="1"/>
</dbReference>
<dbReference type="Gene3D" id="2.60.40.10">
    <property type="entry name" value="Immunoglobulins"/>
    <property type="match status" value="1"/>
</dbReference>
<protein>
    <recommendedName>
        <fullName evidence="3">Two component regulator three Y domain-containing protein</fullName>
    </recommendedName>
</protein>
<evidence type="ECO:0000256" key="2">
    <source>
        <dbReference type="SAM" id="Phobius"/>
    </source>
</evidence>
<evidence type="ECO:0000313" key="4">
    <source>
        <dbReference type="EMBL" id="AZQ61879.1"/>
    </source>
</evidence>
<keyword evidence="2" id="KW-1133">Transmembrane helix</keyword>
<reference evidence="4 5" key="1">
    <citation type="submission" date="2018-12" db="EMBL/GenBank/DDBJ databases">
        <title>Flammeovirga pectinis sp. nov., isolated from the gut of the Korean scallop, Patinopecten yessoensis.</title>
        <authorList>
            <person name="Bae J.-W."/>
            <person name="Jeong Y.-S."/>
            <person name="Kang W."/>
        </authorList>
    </citation>
    <scope>NUCLEOTIDE SEQUENCE [LARGE SCALE GENOMIC DNA]</scope>
    <source>
        <strain evidence="4 5">L12M1</strain>
    </source>
</reference>
<dbReference type="SUPFAM" id="SSF101898">
    <property type="entry name" value="NHL repeat"/>
    <property type="match status" value="1"/>
</dbReference>
<dbReference type="InterPro" id="IPR016032">
    <property type="entry name" value="Sig_transdc_resp-reg_C-effctor"/>
</dbReference>
<keyword evidence="2" id="KW-0472">Membrane</keyword>
<dbReference type="Proteomes" id="UP000267268">
    <property type="component" value="Chromosome 1"/>
</dbReference>
<dbReference type="SUPFAM" id="SSF63829">
    <property type="entry name" value="Calcium-dependent phosphotriesterase"/>
    <property type="match status" value="1"/>
</dbReference>
<feature type="transmembrane region" description="Helical" evidence="2">
    <location>
        <begin position="762"/>
        <end position="783"/>
    </location>
</feature>
<dbReference type="SUPFAM" id="SSF46894">
    <property type="entry name" value="C-terminal effector domain of the bipartite response regulators"/>
    <property type="match status" value="1"/>
</dbReference>
<dbReference type="Gene3D" id="2.130.10.10">
    <property type="entry name" value="YVTN repeat-like/Quinoprotein amine dehydrogenase"/>
    <property type="match status" value="2"/>
</dbReference>
<dbReference type="InterPro" id="IPR011110">
    <property type="entry name" value="Reg_prop"/>
</dbReference>
<accession>A0A3S9P116</accession>
<dbReference type="RefSeq" id="WP_126612832.1">
    <property type="nucleotide sequence ID" value="NZ_CP034562.1"/>
</dbReference>
<gene>
    <name evidence="4" type="ORF">EI427_06385</name>
</gene>
<dbReference type="Gene3D" id="1.10.10.10">
    <property type="entry name" value="Winged helix-like DNA-binding domain superfamily/Winged helix DNA-binding domain"/>
    <property type="match status" value="1"/>
</dbReference>
<dbReference type="GO" id="GO:0006355">
    <property type="term" value="P:regulation of DNA-templated transcription"/>
    <property type="evidence" value="ECO:0007669"/>
    <property type="project" value="InterPro"/>
</dbReference>
<dbReference type="GO" id="GO:0003677">
    <property type="term" value="F:DNA binding"/>
    <property type="evidence" value="ECO:0007669"/>
    <property type="project" value="InterPro"/>
</dbReference>
<organism evidence="4 5">
    <name type="scientific">Flammeovirga pectinis</name>
    <dbReference type="NCBI Taxonomy" id="2494373"/>
    <lineage>
        <taxon>Bacteria</taxon>
        <taxon>Pseudomonadati</taxon>
        <taxon>Bacteroidota</taxon>
        <taxon>Cytophagia</taxon>
        <taxon>Cytophagales</taxon>
        <taxon>Flammeovirgaceae</taxon>
        <taxon>Flammeovirga</taxon>
    </lineage>
</organism>
<dbReference type="OrthoDB" id="1090267at2"/>
<proteinExistence type="predicted"/>
<dbReference type="GO" id="GO:0000155">
    <property type="term" value="F:phosphorelay sensor kinase activity"/>
    <property type="evidence" value="ECO:0007669"/>
    <property type="project" value="TreeGrafter"/>
</dbReference>
<dbReference type="KEGG" id="fll:EI427_06385"/>
<keyword evidence="1" id="KW-0597">Phosphoprotein</keyword>
<name>A0A3S9P116_9BACT</name>
<dbReference type="InterPro" id="IPR013783">
    <property type="entry name" value="Ig-like_fold"/>
</dbReference>
<keyword evidence="5" id="KW-1185">Reference proteome</keyword>
<evidence type="ECO:0000313" key="5">
    <source>
        <dbReference type="Proteomes" id="UP000267268"/>
    </source>
</evidence>
<dbReference type="Pfam" id="PF07495">
    <property type="entry name" value="Y_Y_Y"/>
    <property type="match status" value="1"/>
</dbReference>
<dbReference type="PANTHER" id="PTHR43547">
    <property type="entry name" value="TWO-COMPONENT HISTIDINE KINASE"/>
    <property type="match status" value="1"/>
</dbReference>
<dbReference type="AlphaFoldDB" id="A0A3S9P116"/>
<dbReference type="InterPro" id="IPR015943">
    <property type="entry name" value="WD40/YVTN_repeat-like_dom_sf"/>
</dbReference>
<dbReference type="PANTHER" id="PTHR43547:SF2">
    <property type="entry name" value="HYBRID SIGNAL TRANSDUCTION HISTIDINE KINASE C"/>
    <property type="match status" value="1"/>
</dbReference>
<sequence length="971" mass="111153">MKATLLTKFALGFLFLNVIALTTKATDLKPIKLSSFSTKNGLSQNNVNDILYDKYGFLWIGTDDGLNKFDGHSFQKFTSNSINGLSFSSIRCLKNDPLEDKLWIGTNGSLEVYDFETKIFTKVKVQNKHTVEDIKGITWCNNKQWVGINHIGLFVKDKGLENYQKIEGTEGAIQSIAAFKNTLFLASDKGLITISNRTFSEISIPTLHQFKKQNIFILKRINNQLFVGTKDGSLYSIDNQLKPQKLYSGKNKIKTVSLDHKQNIWIGTEGNGIILLEKAKQYKSFTLLHHKSNGKTINYIYKGVENNIWIGTFGDGLQLYNESDPFFLFTEEKTYSLGLSHNSVTSITEVKDNQLFVGTDGGGVDKVNLKNGKIENVLSNKFVISLEKNDDKVWVGKYHDGLSYFDKNDKIHQFTLKDQFGKSLSTDNIWDIQFDLENNMWLATTVGVIKYNQNTESVTRYLHQNNIKNTLSNNDTRKVYLDIKGDIWIGSFNGLNKYNKANDNFEQLYLNQTKNDSLNTNNAIISICEDNNFNLWIGTFGNGLWKLDRQTDTFSPAAINQQLPNQVIYSIENDLDGILWLSTNKGLVAFNSLENTIRCFSAEDGLQGKQFNVGASFLLNNGNLAFGGTEGLNVFNGVKAMHFLQENPNVKVTSLTLYNEFQNANTMDISNQESLQLPPHHRTFSLGFVGLDYNYHHNIEYRYRLKGFEEHWHKSKSTKTVIYSNLLYGNYSFEVQCRYKGQKWGELTKIEVLLQANYWETLYFKLSIALLIALALVGIYYIYVRNLKKQKEMLDQMVKERSQALLAKEMDILEMNNQKAELIKEALAMREKELTTHALRLVHLNTLIDHIDKKLESIQKTPEEFSPSKINSIRREIKEVDDLEKDWKVLNSLFAEVHKPFIETLTKTHPTLTEGNIRMCYLIKLNMSSKDIASIMGISSNSVKVARKRLRKRLELESDDSLEEYIMKMGQ</sequence>
<dbReference type="InterPro" id="IPR011123">
    <property type="entry name" value="Y_Y_Y"/>
</dbReference>